<keyword evidence="17 18" id="KW-0132">Cell division</keyword>
<dbReference type="Gene3D" id="3.90.190.20">
    <property type="entry name" value="Mur ligase, C-terminal domain"/>
    <property type="match status" value="1"/>
</dbReference>
<dbReference type="Pfam" id="PF21799">
    <property type="entry name" value="MurD-like_N"/>
    <property type="match status" value="1"/>
</dbReference>
<evidence type="ECO:0000256" key="6">
    <source>
        <dbReference type="ARBA" id="ARBA00015655"/>
    </source>
</evidence>
<comment type="catalytic activity">
    <reaction evidence="16 17 18">
        <text>UDP-N-acetyl-alpha-D-muramoyl-L-alanine + D-glutamate + ATP = UDP-N-acetyl-alpha-D-muramoyl-L-alanyl-D-glutamate + ADP + phosphate + H(+)</text>
        <dbReference type="Rhea" id="RHEA:16429"/>
        <dbReference type="ChEBI" id="CHEBI:15378"/>
        <dbReference type="ChEBI" id="CHEBI:29986"/>
        <dbReference type="ChEBI" id="CHEBI:30616"/>
        <dbReference type="ChEBI" id="CHEBI:43474"/>
        <dbReference type="ChEBI" id="CHEBI:83898"/>
        <dbReference type="ChEBI" id="CHEBI:83900"/>
        <dbReference type="ChEBI" id="CHEBI:456216"/>
        <dbReference type="EC" id="6.3.2.9"/>
    </reaction>
</comment>
<dbReference type="EC" id="6.3.2.9" evidence="5 17"/>
<evidence type="ECO:0000256" key="13">
    <source>
        <dbReference type="ARBA" id="ARBA00023316"/>
    </source>
</evidence>
<gene>
    <name evidence="17" type="primary">murD</name>
    <name evidence="21" type="ORF">H9L19_01285</name>
</gene>
<evidence type="ECO:0000256" key="4">
    <source>
        <dbReference type="ARBA" id="ARBA00010416"/>
    </source>
</evidence>
<dbReference type="NCBIfam" id="TIGR01087">
    <property type="entry name" value="murD"/>
    <property type="match status" value="1"/>
</dbReference>
<dbReference type="PANTHER" id="PTHR43692:SF1">
    <property type="entry name" value="UDP-N-ACETYLMURAMOYLALANINE--D-GLUTAMATE LIGASE"/>
    <property type="match status" value="1"/>
</dbReference>
<dbReference type="GO" id="GO:0005524">
    <property type="term" value="F:ATP binding"/>
    <property type="evidence" value="ECO:0007669"/>
    <property type="project" value="UniProtKB-UniRule"/>
</dbReference>
<dbReference type="GO" id="GO:0008764">
    <property type="term" value="F:UDP-N-acetylmuramoylalanine-D-glutamate ligase activity"/>
    <property type="evidence" value="ECO:0007669"/>
    <property type="project" value="UniProtKB-UniRule"/>
</dbReference>
<name>A0A7G9T637_9LACO</name>
<dbReference type="Proteomes" id="UP000515800">
    <property type="component" value="Chromosome"/>
</dbReference>
<evidence type="ECO:0000256" key="17">
    <source>
        <dbReference type="HAMAP-Rule" id="MF_00639"/>
    </source>
</evidence>
<evidence type="ECO:0000256" key="5">
    <source>
        <dbReference type="ARBA" id="ARBA00012212"/>
    </source>
</evidence>
<dbReference type="SUPFAM" id="SSF51984">
    <property type="entry name" value="MurCD N-terminal domain"/>
    <property type="match status" value="1"/>
</dbReference>
<dbReference type="InterPro" id="IPR013221">
    <property type="entry name" value="Mur_ligase_cen"/>
</dbReference>
<dbReference type="InterPro" id="IPR005762">
    <property type="entry name" value="MurD"/>
</dbReference>
<dbReference type="SUPFAM" id="SSF53244">
    <property type="entry name" value="MurD-like peptide ligases, peptide-binding domain"/>
    <property type="match status" value="1"/>
</dbReference>
<dbReference type="HAMAP" id="MF_00639">
    <property type="entry name" value="MurD"/>
    <property type="match status" value="1"/>
</dbReference>
<evidence type="ECO:0000256" key="14">
    <source>
        <dbReference type="ARBA" id="ARBA00030398"/>
    </source>
</evidence>
<evidence type="ECO:0000259" key="19">
    <source>
        <dbReference type="Pfam" id="PF02875"/>
    </source>
</evidence>
<keyword evidence="11 17" id="KW-0133">Cell shape</keyword>
<evidence type="ECO:0000256" key="7">
    <source>
        <dbReference type="ARBA" id="ARBA00022490"/>
    </source>
</evidence>
<dbReference type="Pfam" id="PF02875">
    <property type="entry name" value="Mur_ligase_C"/>
    <property type="match status" value="1"/>
</dbReference>
<dbReference type="InterPro" id="IPR004101">
    <property type="entry name" value="Mur_ligase_C"/>
</dbReference>
<comment type="subcellular location">
    <subcellularLocation>
        <location evidence="2 17 18">Cytoplasm</location>
    </subcellularLocation>
</comment>
<evidence type="ECO:0000313" key="21">
    <source>
        <dbReference type="EMBL" id="QNN75562.1"/>
    </source>
</evidence>
<comment type="pathway">
    <text evidence="3 17 18">Cell wall biogenesis; peptidoglycan biosynthesis.</text>
</comment>
<keyword evidence="9 17" id="KW-0547">Nucleotide-binding</keyword>
<keyword evidence="17 18" id="KW-0131">Cell cycle</keyword>
<dbReference type="Pfam" id="PF08245">
    <property type="entry name" value="Mur_ligase_M"/>
    <property type="match status" value="1"/>
</dbReference>
<reference evidence="21 22" key="1">
    <citation type="submission" date="2020-08" db="EMBL/GenBank/DDBJ databases">
        <title>Genome sequence of Weissella diestrammenae KACC 16890T.</title>
        <authorList>
            <person name="Hyun D.-W."/>
            <person name="Bae J.-W."/>
        </authorList>
    </citation>
    <scope>NUCLEOTIDE SEQUENCE [LARGE SCALE GENOMIC DNA]</scope>
    <source>
        <strain evidence="21 22">KACC 16890</strain>
    </source>
</reference>
<dbReference type="GO" id="GO:0071555">
    <property type="term" value="P:cell wall organization"/>
    <property type="evidence" value="ECO:0007669"/>
    <property type="project" value="UniProtKB-KW"/>
</dbReference>
<evidence type="ECO:0000256" key="18">
    <source>
        <dbReference type="RuleBase" id="RU003664"/>
    </source>
</evidence>
<organism evidence="21 22">
    <name type="scientific">Weissella diestrammenae</name>
    <dbReference type="NCBI Taxonomy" id="1162633"/>
    <lineage>
        <taxon>Bacteria</taxon>
        <taxon>Bacillati</taxon>
        <taxon>Bacillota</taxon>
        <taxon>Bacilli</taxon>
        <taxon>Lactobacillales</taxon>
        <taxon>Lactobacillaceae</taxon>
        <taxon>Weissella</taxon>
    </lineage>
</organism>
<comment type="similarity">
    <text evidence="4 17">Belongs to the MurCDEF family.</text>
</comment>
<evidence type="ECO:0000256" key="1">
    <source>
        <dbReference type="ARBA" id="ARBA00002734"/>
    </source>
</evidence>
<feature type="domain" description="Mur ligase central" evidence="20">
    <location>
        <begin position="108"/>
        <end position="284"/>
    </location>
</feature>
<dbReference type="SUPFAM" id="SSF53623">
    <property type="entry name" value="MurD-like peptide ligases, catalytic domain"/>
    <property type="match status" value="1"/>
</dbReference>
<dbReference type="RefSeq" id="WP_187529394.1">
    <property type="nucleotide sequence ID" value="NZ_CP060724.1"/>
</dbReference>
<evidence type="ECO:0000256" key="3">
    <source>
        <dbReference type="ARBA" id="ARBA00004752"/>
    </source>
</evidence>
<protein>
    <recommendedName>
        <fullName evidence="6 17">UDP-N-acetylmuramoylalanine--D-glutamate ligase</fullName>
        <ecNumber evidence="5 17">6.3.2.9</ecNumber>
    </recommendedName>
    <alternativeName>
        <fullName evidence="15 17">D-glutamic acid-adding enzyme</fullName>
    </alternativeName>
    <alternativeName>
        <fullName evidence="14 17">UDP-N-acetylmuramoyl-L-alanyl-D-glutamate synthetase</fullName>
    </alternativeName>
</protein>
<sequence length="449" mass="49687">MGKHVLVIGFARSGSAVATLLVREGAEVTVSDPKLDMTDHQVVALQEKGVHFTQTQDIRLLDQIDLIVKNPGIPYSAPILQAALEQHVPIEVEVAVAQKYIQGNWIAVTGSNGKTTTTEMIAAVLRADADQQHQVKVAGNIGVPVSEVAPTLRQTDTIVTELSSFQLWDMPDARPHFAVITNIFASHLNWHADRHEYIEAKMNITLYQQPSDYLLINWDREEWQRLSERTQAQVVPLSREGRSTQGAYQKDGILYFRDEAIMPADQLGVPGEHNIENALAAIAIGRLNQVKAETIAEVLRQFSGVPHRLQYIGDYAGRKIYNDSKATDIEAAQKALSGFKAPVILLAGGLDRGDDLKRLSDDFKTHVSALITFGETGPKLAQLANQLSIPNQAVERVEYAFEPAFKMSQPGDVILLSPAAASWDQFPDFETRGNLFMDSVQTFIEKEEQ</sequence>
<dbReference type="PANTHER" id="PTHR43692">
    <property type="entry name" value="UDP-N-ACETYLMURAMOYLALANINE--D-GLUTAMATE LIGASE"/>
    <property type="match status" value="1"/>
</dbReference>
<proteinExistence type="inferred from homology"/>
<dbReference type="Gene3D" id="3.40.50.720">
    <property type="entry name" value="NAD(P)-binding Rossmann-like Domain"/>
    <property type="match status" value="1"/>
</dbReference>
<dbReference type="Gene3D" id="3.40.1190.10">
    <property type="entry name" value="Mur-like, catalytic domain"/>
    <property type="match status" value="1"/>
</dbReference>
<keyword evidence="13 17" id="KW-0961">Cell wall biogenesis/degradation</keyword>
<evidence type="ECO:0000256" key="12">
    <source>
        <dbReference type="ARBA" id="ARBA00022984"/>
    </source>
</evidence>
<dbReference type="GO" id="GO:0051301">
    <property type="term" value="P:cell division"/>
    <property type="evidence" value="ECO:0007669"/>
    <property type="project" value="UniProtKB-KW"/>
</dbReference>
<comment type="function">
    <text evidence="1 17 18">Cell wall formation. Catalyzes the addition of glutamate to the nucleotide precursor UDP-N-acetylmuramoyl-L-alanine (UMA).</text>
</comment>
<evidence type="ECO:0000256" key="2">
    <source>
        <dbReference type="ARBA" id="ARBA00004496"/>
    </source>
</evidence>
<keyword evidence="22" id="KW-1185">Reference proteome</keyword>
<dbReference type="GO" id="GO:0005737">
    <property type="term" value="C:cytoplasm"/>
    <property type="evidence" value="ECO:0007669"/>
    <property type="project" value="UniProtKB-SubCell"/>
</dbReference>
<accession>A0A7G9T637</accession>
<keyword evidence="8 17" id="KW-0436">Ligase</keyword>
<keyword evidence="10 17" id="KW-0067">ATP-binding</keyword>
<keyword evidence="7 17" id="KW-0963">Cytoplasm</keyword>
<dbReference type="EMBL" id="CP060724">
    <property type="protein sequence ID" value="QNN75562.1"/>
    <property type="molecule type" value="Genomic_DNA"/>
</dbReference>
<evidence type="ECO:0000259" key="20">
    <source>
        <dbReference type="Pfam" id="PF08245"/>
    </source>
</evidence>
<dbReference type="KEGG" id="wdi:H9L19_01285"/>
<evidence type="ECO:0000256" key="15">
    <source>
        <dbReference type="ARBA" id="ARBA00032324"/>
    </source>
</evidence>
<evidence type="ECO:0000256" key="8">
    <source>
        <dbReference type="ARBA" id="ARBA00022598"/>
    </source>
</evidence>
<evidence type="ECO:0000256" key="16">
    <source>
        <dbReference type="ARBA" id="ARBA00047632"/>
    </source>
</evidence>
<evidence type="ECO:0000256" key="11">
    <source>
        <dbReference type="ARBA" id="ARBA00022960"/>
    </source>
</evidence>
<feature type="binding site" evidence="17">
    <location>
        <begin position="110"/>
        <end position="116"/>
    </location>
    <ligand>
        <name>ATP</name>
        <dbReference type="ChEBI" id="CHEBI:30616"/>
    </ligand>
</feature>
<keyword evidence="12 17" id="KW-0573">Peptidoglycan synthesis</keyword>
<evidence type="ECO:0000256" key="10">
    <source>
        <dbReference type="ARBA" id="ARBA00022840"/>
    </source>
</evidence>
<dbReference type="GO" id="GO:0009252">
    <property type="term" value="P:peptidoglycan biosynthetic process"/>
    <property type="evidence" value="ECO:0007669"/>
    <property type="project" value="UniProtKB-UniRule"/>
</dbReference>
<dbReference type="InterPro" id="IPR036615">
    <property type="entry name" value="Mur_ligase_C_dom_sf"/>
</dbReference>
<feature type="domain" description="Mur ligase C-terminal" evidence="19">
    <location>
        <begin position="307"/>
        <end position="419"/>
    </location>
</feature>
<dbReference type="AlphaFoldDB" id="A0A7G9T637"/>
<evidence type="ECO:0000313" key="22">
    <source>
        <dbReference type="Proteomes" id="UP000515800"/>
    </source>
</evidence>
<dbReference type="GO" id="GO:0008360">
    <property type="term" value="P:regulation of cell shape"/>
    <property type="evidence" value="ECO:0007669"/>
    <property type="project" value="UniProtKB-KW"/>
</dbReference>
<dbReference type="UniPathway" id="UPA00219"/>
<dbReference type="InterPro" id="IPR036565">
    <property type="entry name" value="Mur-like_cat_sf"/>
</dbReference>
<evidence type="ECO:0000256" key="9">
    <source>
        <dbReference type="ARBA" id="ARBA00022741"/>
    </source>
</evidence>